<protein>
    <submittedName>
        <fullName evidence="2">P-loop containing nucleoside triphosphate hydrolase protein</fullName>
    </submittedName>
</protein>
<dbReference type="SUPFAM" id="SSF52540">
    <property type="entry name" value="P-loop containing nucleoside triphosphate hydrolases"/>
    <property type="match status" value="1"/>
</dbReference>
<dbReference type="Pfam" id="PF00271">
    <property type="entry name" value="Helicase_C"/>
    <property type="match status" value="1"/>
</dbReference>
<accession>A0A9P7JW71</accession>
<dbReference type="PROSITE" id="PS51194">
    <property type="entry name" value="HELICASE_CTER"/>
    <property type="match status" value="1"/>
</dbReference>
<dbReference type="EMBL" id="JABBWM010000016">
    <property type="protein sequence ID" value="KAG2111943.1"/>
    <property type="molecule type" value="Genomic_DNA"/>
</dbReference>
<dbReference type="InterPro" id="IPR001650">
    <property type="entry name" value="Helicase_C-like"/>
</dbReference>
<dbReference type="SMART" id="SM00490">
    <property type="entry name" value="HELICc"/>
    <property type="match status" value="1"/>
</dbReference>
<feature type="domain" description="Helicase C-terminal" evidence="1">
    <location>
        <begin position="1"/>
        <end position="138"/>
    </location>
</feature>
<dbReference type="RefSeq" id="XP_041295000.1">
    <property type="nucleotide sequence ID" value="XM_041444433.1"/>
</dbReference>
<evidence type="ECO:0000313" key="3">
    <source>
        <dbReference type="Proteomes" id="UP000823399"/>
    </source>
</evidence>
<dbReference type="OrthoDB" id="10261556at2759"/>
<dbReference type="AlphaFoldDB" id="A0A9P7JW71"/>
<gene>
    <name evidence="2" type="ORF">F5147DRAFT_84484</name>
</gene>
<keyword evidence="2" id="KW-0378">Hydrolase</keyword>
<evidence type="ECO:0000313" key="2">
    <source>
        <dbReference type="EMBL" id="KAG2111943.1"/>
    </source>
</evidence>
<dbReference type="GeneID" id="64706692"/>
<evidence type="ECO:0000259" key="1">
    <source>
        <dbReference type="PROSITE" id="PS51194"/>
    </source>
</evidence>
<name>A0A9P7JW71_9AGAM</name>
<dbReference type="Gene3D" id="3.40.50.300">
    <property type="entry name" value="P-loop containing nucleotide triphosphate hydrolases"/>
    <property type="match status" value="1"/>
</dbReference>
<reference evidence="2" key="1">
    <citation type="journal article" date="2020" name="New Phytol.">
        <title>Comparative genomics reveals dynamic genome evolution in host specialist ectomycorrhizal fungi.</title>
        <authorList>
            <person name="Lofgren L.A."/>
            <person name="Nguyen N.H."/>
            <person name="Vilgalys R."/>
            <person name="Ruytinx J."/>
            <person name="Liao H.L."/>
            <person name="Branco S."/>
            <person name="Kuo A."/>
            <person name="LaButti K."/>
            <person name="Lipzen A."/>
            <person name="Andreopoulos W."/>
            <person name="Pangilinan J."/>
            <person name="Riley R."/>
            <person name="Hundley H."/>
            <person name="Na H."/>
            <person name="Barry K."/>
            <person name="Grigoriev I.V."/>
            <person name="Stajich J.E."/>
            <person name="Kennedy P.G."/>
        </authorList>
    </citation>
    <scope>NUCLEOTIDE SEQUENCE</scope>
    <source>
        <strain evidence="2">FC423</strain>
    </source>
</reference>
<dbReference type="GO" id="GO:0016787">
    <property type="term" value="F:hydrolase activity"/>
    <property type="evidence" value="ECO:0007669"/>
    <property type="project" value="UniProtKB-KW"/>
</dbReference>
<keyword evidence="3" id="KW-1185">Reference proteome</keyword>
<dbReference type="Proteomes" id="UP000823399">
    <property type="component" value="Unassembled WGS sequence"/>
</dbReference>
<comment type="caution">
    <text evidence="2">The sequence shown here is derived from an EMBL/GenBank/DDBJ whole genome shotgun (WGS) entry which is preliminary data.</text>
</comment>
<sequence length="138" mass="15628">MSRKQTYDLSFHLETFQCSWSTTINTLQQRILLTGFANGPWLPQDITQFCIAFYHATIDYTVQDGFIRILVCTDAVRMGCDMRNIERVILWGMPPSFCALVQRAGRAARDVTKLGEAILIIPVQCAETGCYQAKLTEV</sequence>
<organism evidence="2 3">
    <name type="scientific">Suillus discolor</name>
    <dbReference type="NCBI Taxonomy" id="1912936"/>
    <lineage>
        <taxon>Eukaryota</taxon>
        <taxon>Fungi</taxon>
        <taxon>Dikarya</taxon>
        <taxon>Basidiomycota</taxon>
        <taxon>Agaricomycotina</taxon>
        <taxon>Agaricomycetes</taxon>
        <taxon>Agaricomycetidae</taxon>
        <taxon>Boletales</taxon>
        <taxon>Suillineae</taxon>
        <taxon>Suillaceae</taxon>
        <taxon>Suillus</taxon>
    </lineage>
</organism>
<dbReference type="InterPro" id="IPR027417">
    <property type="entry name" value="P-loop_NTPase"/>
</dbReference>
<proteinExistence type="predicted"/>